<dbReference type="EMBL" id="JABXXR010000202">
    <property type="protein sequence ID" value="NVN41870.1"/>
    <property type="molecule type" value="Genomic_DNA"/>
</dbReference>
<organism evidence="2 3">
    <name type="scientific">Ameyamaea chiangmaiensis</name>
    <dbReference type="NCBI Taxonomy" id="442969"/>
    <lineage>
        <taxon>Bacteria</taxon>
        <taxon>Pseudomonadati</taxon>
        <taxon>Pseudomonadota</taxon>
        <taxon>Alphaproteobacteria</taxon>
        <taxon>Acetobacterales</taxon>
        <taxon>Acetobacteraceae</taxon>
        <taxon>Ameyamaea</taxon>
    </lineage>
</organism>
<evidence type="ECO:0000313" key="2">
    <source>
        <dbReference type="EMBL" id="NVN41870.1"/>
    </source>
</evidence>
<accession>A0A850PHI4</accession>
<gene>
    <name evidence="2" type="ORF">HUK82_15075</name>
</gene>
<name>A0A850PHI4_9PROT</name>
<evidence type="ECO:0000256" key="1">
    <source>
        <dbReference type="SAM" id="Phobius"/>
    </source>
</evidence>
<comment type="caution">
    <text evidence="2">The sequence shown here is derived from an EMBL/GenBank/DDBJ whole genome shotgun (WGS) entry which is preliminary data.</text>
</comment>
<dbReference type="Proteomes" id="UP000585665">
    <property type="component" value="Unassembled WGS sequence"/>
</dbReference>
<dbReference type="AlphaFoldDB" id="A0A850PHI4"/>
<reference evidence="2 3" key="1">
    <citation type="submission" date="2020-06" db="EMBL/GenBank/DDBJ databases">
        <title>Description of novel acetic acid bacteria.</title>
        <authorList>
            <person name="Sombolestani A."/>
        </authorList>
    </citation>
    <scope>NUCLEOTIDE SEQUENCE [LARGE SCALE GENOMIC DNA]</scope>
    <source>
        <strain evidence="2 3">LMG 27010</strain>
    </source>
</reference>
<proteinExistence type="predicted"/>
<protein>
    <submittedName>
        <fullName evidence="2">Uncharacterized protein</fullName>
    </submittedName>
</protein>
<keyword evidence="1" id="KW-0472">Membrane</keyword>
<sequence length="91" mass="8795">MTSFLTVAALVGFTIAAVGLVLEGVYRNAGDLRRGGFALSVVVSVVALCVGHVACPGALLLFGVIGLAGADRAAGFGVLAGAVLALQPGGA</sequence>
<dbReference type="RefSeq" id="WP_218061610.1">
    <property type="nucleotide sequence ID" value="NZ_JABXXR010000202.1"/>
</dbReference>
<feature type="transmembrane region" description="Helical" evidence="1">
    <location>
        <begin position="37"/>
        <end position="54"/>
    </location>
</feature>
<keyword evidence="1" id="KW-0812">Transmembrane</keyword>
<keyword evidence="1" id="KW-1133">Transmembrane helix</keyword>
<feature type="transmembrane region" description="Helical" evidence="1">
    <location>
        <begin position="6"/>
        <end position="25"/>
    </location>
</feature>
<feature type="non-terminal residue" evidence="2">
    <location>
        <position position="91"/>
    </location>
</feature>
<evidence type="ECO:0000313" key="3">
    <source>
        <dbReference type="Proteomes" id="UP000585665"/>
    </source>
</evidence>
<keyword evidence="3" id="KW-1185">Reference proteome</keyword>